<feature type="signal peptide" evidence="1">
    <location>
        <begin position="1"/>
        <end position="24"/>
    </location>
</feature>
<keyword evidence="4" id="KW-1185">Reference proteome</keyword>
<reference evidence="3" key="2">
    <citation type="submission" date="2017-10" db="EMBL/GenBank/DDBJ databases">
        <title>Ladona fulva Genome sequencing and assembly.</title>
        <authorList>
            <person name="Murali S."/>
            <person name="Richards S."/>
            <person name="Bandaranaike D."/>
            <person name="Bellair M."/>
            <person name="Blankenburg K."/>
            <person name="Chao H."/>
            <person name="Dinh H."/>
            <person name="Doddapaneni H."/>
            <person name="Dugan-Rocha S."/>
            <person name="Elkadiri S."/>
            <person name="Gnanaolivu R."/>
            <person name="Hernandez B."/>
            <person name="Skinner E."/>
            <person name="Javaid M."/>
            <person name="Lee S."/>
            <person name="Li M."/>
            <person name="Ming W."/>
            <person name="Munidasa M."/>
            <person name="Muniz J."/>
            <person name="Nguyen L."/>
            <person name="Hughes D."/>
            <person name="Osuji N."/>
            <person name="Pu L.-L."/>
            <person name="Puazo M."/>
            <person name="Qu C."/>
            <person name="Quiroz J."/>
            <person name="Raj R."/>
            <person name="Weissenberger G."/>
            <person name="Xin Y."/>
            <person name="Zou X."/>
            <person name="Han Y."/>
            <person name="Worley K."/>
            <person name="Muzny D."/>
            <person name="Gibbs R."/>
        </authorList>
    </citation>
    <scope>NUCLEOTIDE SEQUENCE</scope>
    <source>
        <strain evidence="3">Sampled in the wild</strain>
    </source>
</reference>
<feature type="chain" id="PRO_5035476420" description="NHR domain-containing protein" evidence="1">
    <location>
        <begin position="25"/>
        <end position="177"/>
    </location>
</feature>
<reference evidence="3" key="1">
    <citation type="submission" date="2013-04" db="EMBL/GenBank/DDBJ databases">
        <authorList>
            <person name="Qu J."/>
            <person name="Murali S.C."/>
            <person name="Bandaranaike D."/>
            <person name="Bellair M."/>
            <person name="Blankenburg K."/>
            <person name="Chao H."/>
            <person name="Dinh H."/>
            <person name="Doddapaneni H."/>
            <person name="Downs B."/>
            <person name="Dugan-Rocha S."/>
            <person name="Elkadiri S."/>
            <person name="Gnanaolivu R.D."/>
            <person name="Hernandez B."/>
            <person name="Javaid M."/>
            <person name="Jayaseelan J.C."/>
            <person name="Lee S."/>
            <person name="Li M."/>
            <person name="Ming W."/>
            <person name="Munidasa M."/>
            <person name="Muniz J."/>
            <person name="Nguyen L."/>
            <person name="Ongeri F."/>
            <person name="Osuji N."/>
            <person name="Pu L.-L."/>
            <person name="Puazo M."/>
            <person name="Qu C."/>
            <person name="Quiroz J."/>
            <person name="Raj R."/>
            <person name="Weissenberger G."/>
            <person name="Xin Y."/>
            <person name="Zou X."/>
            <person name="Han Y."/>
            <person name="Richards S."/>
            <person name="Worley K."/>
            <person name="Muzny D."/>
            <person name="Gibbs R."/>
        </authorList>
    </citation>
    <scope>NUCLEOTIDE SEQUENCE</scope>
    <source>
        <strain evidence="3">Sampled in the wild</strain>
    </source>
</reference>
<evidence type="ECO:0000313" key="4">
    <source>
        <dbReference type="Proteomes" id="UP000792457"/>
    </source>
</evidence>
<evidence type="ECO:0000256" key="1">
    <source>
        <dbReference type="SAM" id="SignalP"/>
    </source>
</evidence>
<dbReference type="InterPro" id="IPR006573">
    <property type="entry name" value="NHR_dom"/>
</dbReference>
<accession>A0A8K0NZI4</accession>
<evidence type="ECO:0000259" key="2">
    <source>
        <dbReference type="PROSITE" id="PS51065"/>
    </source>
</evidence>
<dbReference type="Proteomes" id="UP000792457">
    <property type="component" value="Unassembled WGS sequence"/>
</dbReference>
<dbReference type="InterPro" id="IPR043136">
    <property type="entry name" value="B30.2/SPRY_sf"/>
</dbReference>
<organism evidence="3 4">
    <name type="scientific">Ladona fulva</name>
    <name type="common">Scarce chaser dragonfly</name>
    <name type="synonym">Libellula fulva</name>
    <dbReference type="NCBI Taxonomy" id="123851"/>
    <lineage>
        <taxon>Eukaryota</taxon>
        <taxon>Metazoa</taxon>
        <taxon>Ecdysozoa</taxon>
        <taxon>Arthropoda</taxon>
        <taxon>Hexapoda</taxon>
        <taxon>Insecta</taxon>
        <taxon>Pterygota</taxon>
        <taxon>Palaeoptera</taxon>
        <taxon>Odonata</taxon>
        <taxon>Epiprocta</taxon>
        <taxon>Anisoptera</taxon>
        <taxon>Libelluloidea</taxon>
        <taxon>Libellulidae</taxon>
        <taxon>Ladona</taxon>
    </lineage>
</organism>
<dbReference type="EMBL" id="KZ308469">
    <property type="protein sequence ID" value="KAG8230180.1"/>
    <property type="molecule type" value="Genomic_DNA"/>
</dbReference>
<dbReference type="Gene3D" id="2.60.120.920">
    <property type="match status" value="1"/>
</dbReference>
<comment type="caution">
    <text evidence="3">The sequence shown here is derived from an EMBL/GenBank/DDBJ whole genome shotgun (WGS) entry which is preliminary data.</text>
</comment>
<feature type="non-terminal residue" evidence="3">
    <location>
        <position position="1"/>
    </location>
</feature>
<dbReference type="Pfam" id="PF07177">
    <property type="entry name" value="Neuralized"/>
    <property type="match status" value="1"/>
</dbReference>
<protein>
    <recommendedName>
        <fullName evidence="2">NHR domain-containing protein</fullName>
    </recommendedName>
</protein>
<proteinExistence type="predicted"/>
<feature type="domain" description="NHR" evidence="2">
    <location>
        <begin position="100"/>
        <end position="177"/>
    </location>
</feature>
<evidence type="ECO:0000313" key="3">
    <source>
        <dbReference type="EMBL" id="KAG8230180.1"/>
    </source>
</evidence>
<keyword evidence="1" id="KW-0732">Signal</keyword>
<sequence>MLSAIAMLFIIAFLLAVFSSGVVTDPICEVPPTVVGEQKVTIYGKKEFSKWVTTILSQFDSEGSPESPNLEFGQKVLKCNGKEIVQITAVLRATALPDDILRFHSSGGKNVRVTNNGMTVSRINVEEADNAGILTNRPLKDDELFEVRLDTCLTKFSSNGIGITNHSPSTITYRPWF</sequence>
<gene>
    <name evidence="3" type="ORF">J437_LFUL006112</name>
</gene>
<dbReference type="AlphaFoldDB" id="A0A8K0NZI4"/>
<name>A0A8K0NZI4_LADFU</name>
<dbReference type="OrthoDB" id="49113at2759"/>
<dbReference type="PROSITE" id="PS51065">
    <property type="entry name" value="NHR"/>
    <property type="match status" value="1"/>
</dbReference>